<dbReference type="AlphaFoldDB" id="A0A6A7AKD0"/>
<evidence type="ECO:0000313" key="2">
    <source>
        <dbReference type="EMBL" id="KAF2833158.1"/>
    </source>
</evidence>
<feature type="compositionally biased region" description="Gly residues" evidence="1">
    <location>
        <begin position="204"/>
        <end position="213"/>
    </location>
</feature>
<feature type="compositionally biased region" description="Low complexity" evidence="1">
    <location>
        <begin position="290"/>
        <end position="311"/>
    </location>
</feature>
<name>A0A6A7AKD0_9PLEO</name>
<sequence length="346" mass="37783">MDKVKAALTDFTHRSGHHDTTVHEAVAPAVVHETIKPHQHEEVNTAVDKEVHQDHYHRTVQPVQDREVLPETHTAKLGAVQHREFDHRDHDHTKRNLAQEQAQFRDERRVESTTQSQSVAPTIGGEHVHHHIHETIQPVVNKEVIQPNVVHTTVPIHEVHHNKSTHHDTTALPVMTMDEFKTKGGVLSGREERYDEFEGVPKNIGGGTAGGFGHIRDGTHSSHTGSEHHKHGDYNNTPNHHGTTGVGSGTAASGLTGHSTHASRDPSGNTARESTLSNTASGNTGRHVGTDGSIGHSSTTGHHDSSNTTHGKPSLMDKLNPKVDANGDGKAGFMKVCPHIMYYKIP</sequence>
<reference evidence="2" key="1">
    <citation type="journal article" date="2020" name="Stud. Mycol.">
        <title>101 Dothideomycetes genomes: a test case for predicting lifestyles and emergence of pathogens.</title>
        <authorList>
            <person name="Haridas S."/>
            <person name="Albert R."/>
            <person name="Binder M."/>
            <person name="Bloem J."/>
            <person name="Labutti K."/>
            <person name="Salamov A."/>
            <person name="Andreopoulos B."/>
            <person name="Baker S."/>
            <person name="Barry K."/>
            <person name="Bills G."/>
            <person name="Bluhm B."/>
            <person name="Cannon C."/>
            <person name="Castanera R."/>
            <person name="Culley D."/>
            <person name="Daum C."/>
            <person name="Ezra D."/>
            <person name="Gonzalez J."/>
            <person name="Henrissat B."/>
            <person name="Kuo A."/>
            <person name="Liang C."/>
            <person name="Lipzen A."/>
            <person name="Lutzoni F."/>
            <person name="Magnuson J."/>
            <person name="Mondo S."/>
            <person name="Nolan M."/>
            <person name="Ohm R."/>
            <person name="Pangilinan J."/>
            <person name="Park H.-J."/>
            <person name="Ramirez L."/>
            <person name="Alfaro M."/>
            <person name="Sun H."/>
            <person name="Tritt A."/>
            <person name="Yoshinaga Y."/>
            <person name="Zwiers L.-H."/>
            <person name="Turgeon B."/>
            <person name="Goodwin S."/>
            <person name="Spatafora J."/>
            <person name="Crous P."/>
            <person name="Grigoriev I."/>
        </authorList>
    </citation>
    <scope>NUCLEOTIDE SEQUENCE</scope>
    <source>
        <strain evidence="2">CBS 113818</strain>
    </source>
</reference>
<feature type="compositionally biased region" description="Basic and acidic residues" evidence="1">
    <location>
        <begin position="214"/>
        <end position="233"/>
    </location>
</feature>
<feature type="region of interest" description="Disordered" evidence="1">
    <location>
        <begin position="198"/>
        <end position="323"/>
    </location>
</feature>
<gene>
    <name evidence="2" type="ORF">CC86DRAFT_461593</name>
</gene>
<accession>A0A6A7AKD0</accession>
<dbReference type="OrthoDB" id="2118965at2759"/>
<dbReference type="EMBL" id="MU006216">
    <property type="protein sequence ID" value="KAF2833158.1"/>
    <property type="molecule type" value="Genomic_DNA"/>
</dbReference>
<evidence type="ECO:0000256" key="1">
    <source>
        <dbReference type="SAM" id="MobiDB-lite"/>
    </source>
</evidence>
<feature type="compositionally biased region" description="Polar residues" evidence="1">
    <location>
        <begin position="266"/>
        <end position="284"/>
    </location>
</feature>
<keyword evidence="3" id="KW-1185">Reference proteome</keyword>
<feature type="compositionally biased region" description="Low complexity" evidence="1">
    <location>
        <begin position="249"/>
        <end position="260"/>
    </location>
</feature>
<organism evidence="2 3">
    <name type="scientific">Ophiobolus disseminans</name>
    <dbReference type="NCBI Taxonomy" id="1469910"/>
    <lineage>
        <taxon>Eukaryota</taxon>
        <taxon>Fungi</taxon>
        <taxon>Dikarya</taxon>
        <taxon>Ascomycota</taxon>
        <taxon>Pezizomycotina</taxon>
        <taxon>Dothideomycetes</taxon>
        <taxon>Pleosporomycetidae</taxon>
        <taxon>Pleosporales</taxon>
        <taxon>Pleosporineae</taxon>
        <taxon>Phaeosphaeriaceae</taxon>
        <taxon>Ophiobolus</taxon>
    </lineage>
</organism>
<dbReference type="PANTHER" id="PTHR38703">
    <property type="entry name" value="CHROMOSOME 8, WHOLE GENOME SHOTGUN SEQUENCE"/>
    <property type="match status" value="1"/>
</dbReference>
<feature type="region of interest" description="Disordered" evidence="1">
    <location>
        <begin position="101"/>
        <end position="121"/>
    </location>
</feature>
<proteinExistence type="predicted"/>
<evidence type="ECO:0008006" key="4">
    <source>
        <dbReference type="Google" id="ProtNLM"/>
    </source>
</evidence>
<protein>
    <recommendedName>
        <fullName evidence="4">Allergen</fullName>
    </recommendedName>
</protein>
<evidence type="ECO:0000313" key="3">
    <source>
        <dbReference type="Proteomes" id="UP000799424"/>
    </source>
</evidence>
<dbReference type="Proteomes" id="UP000799424">
    <property type="component" value="Unassembled WGS sequence"/>
</dbReference>
<dbReference type="PANTHER" id="PTHR38703:SF1">
    <property type="entry name" value="ALLERGEN"/>
    <property type="match status" value="1"/>
</dbReference>